<reference evidence="3" key="1">
    <citation type="submission" date="2010-08" db="EMBL/GenBank/DDBJ databases">
        <authorList>
            <consortium name="Caenorhabditis japonica Sequencing Consortium"/>
            <person name="Wilson R.K."/>
        </authorList>
    </citation>
    <scope>NUCLEOTIDE SEQUENCE [LARGE SCALE GENOMIC DNA]</scope>
    <source>
        <strain evidence="3">DF5081</strain>
    </source>
</reference>
<sequence>MEYLEEKEDDHEDVMESVESGSNSGLGGPMEATWARMAEEEEEVSIRRRRKLLKGFDEFLRNSVKVEEEVLEKLGCNTTCSRQTRSDVVAPLRKFGEELRGRWLELGGEGWMKSVMNVMRALKVENADDLETAFIEMRNASQNVEGLRNENERLIEELSNSERIWKREKEELKRTVRKLSKTAEQWRRRAEEAEMAAKPGQGIEENSDGSTDDSEGSENFLSKRESLRRNSSRRYLSTASERRQSGQEARQKKKKCSGASKWDKNSAKWDEKVSKWPNDAWWERGYMKTLYSEQDAETVEEVVASMNKMMRVAALPEPKVFDGSGSFGEFKRTFLMKFREVVDDDEDLVAILEENFLVGTAKSLFRSLENRRKRPIKVLFEEFEEKLKRRQGDNQTHALAVFEELSRGAGQKMWSTWWKWRSGRVKVTPEADKTTI</sequence>
<evidence type="ECO:0000313" key="2">
    <source>
        <dbReference type="EnsemblMetazoa" id="CJA32421.1"/>
    </source>
</evidence>
<protein>
    <submittedName>
        <fullName evidence="2">Uncharacterized protein</fullName>
    </submittedName>
</protein>
<proteinExistence type="predicted"/>
<feature type="region of interest" description="Disordered" evidence="1">
    <location>
        <begin position="1"/>
        <end position="30"/>
    </location>
</feature>
<dbReference type="EnsemblMetazoa" id="CJA32421.1">
    <property type="protein sequence ID" value="CJA32421.1"/>
    <property type="gene ID" value="WBGene00208268"/>
</dbReference>
<organism evidence="2 3">
    <name type="scientific">Caenorhabditis japonica</name>
    <dbReference type="NCBI Taxonomy" id="281687"/>
    <lineage>
        <taxon>Eukaryota</taxon>
        <taxon>Metazoa</taxon>
        <taxon>Ecdysozoa</taxon>
        <taxon>Nematoda</taxon>
        <taxon>Chromadorea</taxon>
        <taxon>Rhabditida</taxon>
        <taxon>Rhabditina</taxon>
        <taxon>Rhabditomorpha</taxon>
        <taxon>Rhabditoidea</taxon>
        <taxon>Rhabditidae</taxon>
        <taxon>Peloderinae</taxon>
        <taxon>Caenorhabditis</taxon>
    </lineage>
</organism>
<feature type="compositionally biased region" description="Acidic residues" evidence="1">
    <location>
        <begin position="1"/>
        <end position="16"/>
    </location>
</feature>
<accession>A0A8R1IF02</accession>
<feature type="region of interest" description="Disordered" evidence="1">
    <location>
        <begin position="187"/>
        <end position="263"/>
    </location>
</feature>
<feature type="compositionally biased region" description="Acidic residues" evidence="1">
    <location>
        <begin position="205"/>
        <end position="216"/>
    </location>
</feature>
<dbReference type="AlphaFoldDB" id="A0A8R1IF02"/>
<dbReference type="Proteomes" id="UP000005237">
    <property type="component" value="Unassembled WGS sequence"/>
</dbReference>
<keyword evidence="3" id="KW-1185">Reference proteome</keyword>
<name>A0A8R1IF02_CAEJA</name>
<evidence type="ECO:0000313" key="3">
    <source>
        <dbReference type="Proteomes" id="UP000005237"/>
    </source>
</evidence>
<evidence type="ECO:0000256" key="1">
    <source>
        <dbReference type="SAM" id="MobiDB-lite"/>
    </source>
</evidence>
<reference evidence="2" key="2">
    <citation type="submission" date="2022-06" db="UniProtKB">
        <authorList>
            <consortium name="EnsemblMetazoa"/>
        </authorList>
    </citation>
    <scope>IDENTIFICATION</scope>
    <source>
        <strain evidence="2">DF5081</strain>
    </source>
</reference>